<organism evidence="2">
    <name type="scientific">Thermorudis peleae</name>
    <dbReference type="NCBI Taxonomy" id="1382356"/>
    <lineage>
        <taxon>Bacteria</taxon>
        <taxon>Pseudomonadati</taxon>
        <taxon>Thermomicrobiota</taxon>
        <taxon>Thermomicrobia</taxon>
        <taxon>Thermomicrobia incertae sedis</taxon>
        <taxon>Thermorudis</taxon>
    </lineage>
</organism>
<dbReference type="InterPro" id="IPR013216">
    <property type="entry name" value="Methyltransf_11"/>
</dbReference>
<dbReference type="SUPFAM" id="SSF53335">
    <property type="entry name" value="S-adenosyl-L-methionine-dependent methyltransferases"/>
    <property type="match status" value="1"/>
</dbReference>
<evidence type="ECO:0000259" key="1">
    <source>
        <dbReference type="Pfam" id="PF08241"/>
    </source>
</evidence>
<comment type="caution">
    <text evidence="2">The sequence shown here is derived from an EMBL/GenBank/DDBJ whole genome shotgun (WGS) entry which is preliminary data.</text>
</comment>
<keyword evidence="2" id="KW-0808">Transferase</keyword>
<name>A0A831X0E5_9BACT</name>
<dbReference type="EMBL" id="DSIY01000334">
    <property type="protein sequence ID" value="HEG92588.1"/>
    <property type="molecule type" value="Genomic_DNA"/>
</dbReference>
<dbReference type="InterPro" id="IPR029063">
    <property type="entry name" value="SAM-dependent_MTases_sf"/>
</dbReference>
<reference evidence="2" key="1">
    <citation type="journal article" date="2020" name="mSystems">
        <title>Genome- and Community-Level Interaction Insights into Carbon Utilization and Element Cycling Functions of Hydrothermarchaeota in Hydrothermal Sediment.</title>
        <authorList>
            <person name="Zhou Z."/>
            <person name="Liu Y."/>
            <person name="Xu W."/>
            <person name="Pan J."/>
            <person name="Luo Z.H."/>
            <person name="Li M."/>
        </authorList>
    </citation>
    <scope>NUCLEOTIDE SEQUENCE [LARGE SCALE GENOMIC DNA]</scope>
    <source>
        <strain evidence="2">SpSt-210</strain>
    </source>
</reference>
<dbReference type="Pfam" id="PF08241">
    <property type="entry name" value="Methyltransf_11"/>
    <property type="match status" value="1"/>
</dbReference>
<proteinExistence type="predicted"/>
<protein>
    <submittedName>
        <fullName evidence="2">Class I SAM-dependent methyltransferase</fullName>
    </submittedName>
</protein>
<dbReference type="PANTHER" id="PTHR43464">
    <property type="entry name" value="METHYLTRANSFERASE"/>
    <property type="match status" value="1"/>
</dbReference>
<dbReference type="PANTHER" id="PTHR43464:SF94">
    <property type="entry name" value="MALONYL-[ACYL-CARRIER PROTEIN] O-METHYLTRANSFERASE"/>
    <property type="match status" value="1"/>
</dbReference>
<dbReference type="GO" id="GO:0008757">
    <property type="term" value="F:S-adenosylmethionine-dependent methyltransferase activity"/>
    <property type="evidence" value="ECO:0007669"/>
    <property type="project" value="InterPro"/>
</dbReference>
<dbReference type="AlphaFoldDB" id="A0A831X0E5"/>
<accession>A0A831X0E5</accession>
<evidence type="ECO:0000313" key="2">
    <source>
        <dbReference type="EMBL" id="HEG92588.1"/>
    </source>
</evidence>
<dbReference type="GO" id="GO:0032259">
    <property type="term" value="P:methylation"/>
    <property type="evidence" value="ECO:0007669"/>
    <property type="project" value="UniProtKB-KW"/>
</dbReference>
<dbReference type="Gene3D" id="3.40.50.150">
    <property type="entry name" value="Vaccinia Virus protein VP39"/>
    <property type="match status" value="1"/>
</dbReference>
<dbReference type="CDD" id="cd02440">
    <property type="entry name" value="AdoMet_MTases"/>
    <property type="match status" value="1"/>
</dbReference>
<keyword evidence="2" id="KW-0489">Methyltransferase</keyword>
<gene>
    <name evidence="2" type="ORF">ENP34_14295</name>
</gene>
<sequence length="266" mass="30399">MVVERSRRRCLLCGAAFVGRAFLCRGCADRYRREPPSPALRRQFYEAVDRTYPDWANTYGDHNLPRGLLRALESLPRHLSVLELGAGGGFLLQALQRLGFRTLIGLDLARTTLEPLRRRVSVALAVCGDAERLPFADESLDIVISSDLVEHLPDPDRHFREVARVLRPGGHYLFKTPNRLLAVPYYRLAGLYDYPFWHPSMFSPGDLRHRLAASGFTCRFVAQPRLTPAQLRKIPIRGLRPLAERLPVGRLPPWLRPHLEVVARRW</sequence>
<feature type="domain" description="Methyltransferase type 11" evidence="1">
    <location>
        <begin position="82"/>
        <end position="174"/>
    </location>
</feature>